<reference evidence="2" key="2">
    <citation type="submission" date="2021-09" db="EMBL/GenBank/DDBJ databases">
        <authorList>
            <person name="Jia N."/>
            <person name="Wang J."/>
            <person name="Shi W."/>
            <person name="Du L."/>
            <person name="Sun Y."/>
            <person name="Zhan W."/>
            <person name="Jiang J."/>
            <person name="Wang Q."/>
            <person name="Zhang B."/>
            <person name="Ji P."/>
            <person name="Sakyi L.B."/>
            <person name="Cui X."/>
            <person name="Yuan T."/>
            <person name="Jiang B."/>
            <person name="Yang W."/>
            <person name="Lam T.T.-Y."/>
            <person name="Chang Q."/>
            <person name="Ding S."/>
            <person name="Wang X."/>
            <person name="Zhu J."/>
            <person name="Ruan X."/>
            <person name="Zhao L."/>
            <person name="Wei J."/>
            <person name="Que T."/>
            <person name="Du C."/>
            <person name="Cheng J."/>
            <person name="Dai P."/>
            <person name="Han X."/>
            <person name="Huang E."/>
            <person name="Gao Y."/>
            <person name="Liu J."/>
            <person name="Shao H."/>
            <person name="Ye R."/>
            <person name="Li L."/>
            <person name="Wei W."/>
            <person name="Wang X."/>
            <person name="Wang C."/>
            <person name="Huo Q."/>
            <person name="Li W."/>
            <person name="Guo W."/>
            <person name="Chen H."/>
            <person name="Chen S."/>
            <person name="Zhou L."/>
            <person name="Zhou L."/>
            <person name="Ni X."/>
            <person name="Tian J."/>
            <person name="Zhou Y."/>
            <person name="Sheng Y."/>
            <person name="Liu T."/>
            <person name="Pan Y."/>
            <person name="Xia L."/>
            <person name="Li J."/>
            <person name="Zhao F."/>
            <person name="Cao W."/>
        </authorList>
    </citation>
    <scope>NUCLEOTIDE SEQUENCE</scope>
    <source>
        <strain evidence="2">Rmic-2018</strain>
        <tissue evidence="2">Larvae</tissue>
    </source>
</reference>
<accession>A0A9J6DSP1</accession>
<name>A0A9J6DSP1_RHIMP</name>
<proteinExistence type="predicted"/>
<feature type="compositionally biased region" description="Polar residues" evidence="1">
    <location>
        <begin position="41"/>
        <end position="53"/>
    </location>
</feature>
<feature type="region of interest" description="Disordered" evidence="1">
    <location>
        <begin position="1"/>
        <end position="20"/>
    </location>
</feature>
<gene>
    <name evidence="2" type="ORF">HPB51_002404</name>
</gene>
<evidence type="ECO:0000313" key="3">
    <source>
        <dbReference type="Proteomes" id="UP000821866"/>
    </source>
</evidence>
<comment type="caution">
    <text evidence="2">The sequence shown here is derived from an EMBL/GenBank/DDBJ whole genome shotgun (WGS) entry which is preliminary data.</text>
</comment>
<dbReference type="AlphaFoldDB" id="A0A9J6DSP1"/>
<dbReference type="Proteomes" id="UP000821866">
    <property type="component" value="Unassembled WGS sequence"/>
</dbReference>
<dbReference type="EMBL" id="JABSTU010000007">
    <property type="protein sequence ID" value="KAH8024990.1"/>
    <property type="molecule type" value="Genomic_DNA"/>
</dbReference>
<protein>
    <submittedName>
        <fullName evidence="2">Uncharacterized protein</fullName>
    </submittedName>
</protein>
<keyword evidence="3" id="KW-1185">Reference proteome</keyword>
<evidence type="ECO:0000313" key="2">
    <source>
        <dbReference type="EMBL" id="KAH8024990.1"/>
    </source>
</evidence>
<feature type="region of interest" description="Disordered" evidence="1">
    <location>
        <begin position="29"/>
        <end position="74"/>
    </location>
</feature>
<evidence type="ECO:0000256" key="1">
    <source>
        <dbReference type="SAM" id="MobiDB-lite"/>
    </source>
</evidence>
<sequence length="125" mass="13126">MDGLAPTAQRGATESRYGKRVEEALVSGHMGLREPGGPARDSTTVGAGASPSNDVEEIGRVSPESTSAPSFRARRETLRRRASISGSLNLGKKLLLVESAGTADTLTVGARASLKTGRTRFEPME</sequence>
<organism evidence="2 3">
    <name type="scientific">Rhipicephalus microplus</name>
    <name type="common">Cattle tick</name>
    <name type="synonym">Boophilus microplus</name>
    <dbReference type="NCBI Taxonomy" id="6941"/>
    <lineage>
        <taxon>Eukaryota</taxon>
        <taxon>Metazoa</taxon>
        <taxon>Ecdysozoa</taxon>
        <taxon>Arthropoda</taxon>
        <taxon>Chelicerata</taxon>
        <taxon>Arachnida</taxon>
        <taxon>Acari</taxon>
        <taxon>Parasitiformes</taxon>
        <taxon>Ixodida</taxon>
        <taxon>Ixodoidea</taxon>
        <taxon>Ixodidae</taxon>
        <taxon>Rhipicephalinae</taxon>
        <taxon>Rhipicephalus</taxon>
        <taxon>Boophilus</taxon>
    </lineage>
</organism>
<reference evidence="2" key="1">
    <citation type="journal article" date="2020" name="Cell">
        <title>Large-Scale Comparative Analyses of Tick Genomes Elucidate Their Genetic Diversity and Vector Capacities.</title>
        <authorList>
            <consortium name="Tick Genome and Microbiome Consortium (TIGMIC)"/>
            <person name="Jia N."/>
            <person name="Wang J."/>
            <person name="Shi W."/>
            <person name="Du L."/>
            <person name="Sun Y."/>
            <person name="Zhan W."/>
            <person name="Jiang J.F."/>
            <person name="Wang Q."/>
            <person name="Zhang B."/>
            <person name="Ji P."/>
            <person name="Bell-Sakyi L."/>
            <person name="Cui X.M."/>
            <person name="Yuan T.T."/>
            <person name="Jiang B.G."/>
            <person name="Yang W.F."/>
            <person name="Lam T.T."/>
            <person name="Chang Q.C."/>
            <person name="Ding S.J."/>
            <person name="Wang X.J."/>
            <person name="Zhu J.G."/>
            <person name="Ruan X.D."/>
            <person name="Zhao L."/>
            <person name="Wei J.T."/>
            <person name="Ye R.Z."/>
            <person name="Que T.C."/>
            <person name="Du C.H."/>
            <person name="Zhou Y.H."/>
            <person name="Cheng J.X."/>
            <person name="Dai P.F."/>
            <person name="Guo W.B."/>
            <person name="Han X.H."/>
            <person name="Huang E.J."/>
            <person name="Li L.F."/>
            <person name="Wei W."/>
            <person name="Gao Y.C."/>
            <person name="Liu J.Z."/>
            <person name="Shao H.Z."/>
            <person name="Wang X."/>
            <person name="Wang C.C."/>
            <person name="Yang T.C."/>
            <person name="Huo Q.B."/>
            <person name="Li W."/>
            <person name="Chen H.Y."/>
            <person name="Chen S.E."/>
            <person name="Zhou L.G."/>
            <person name="Ni X.B."/>
            <person name="Tian J.H."/>
            <person name="Sheng Y."/>
            <person name="Liu T."/>
            <person name="Pan Y.S."/>
            <person name="Xia L.Y."/>
            <person name="Li J."/>
            <person name="Zhao F."/>
            <person name="Cao W.C."/>
        </authorList>
    </citation>
    <scope>NUCLEOTIDE SEQUENCE</scope>
    <source>
        <strain evidence="2">Rmic-2018</strain>
    </source>
</reference>